<evidence type="ECO:0000256" key="2">
    <source>
        <dbReference type="ARBA" id="ARBA00022801"/>
    </source>
</evidence>
<keyword evidence="5" id="KW-1185">Reference proteome</keyword>
<keyword evidence="3" id="KW-0732">Signal</keyword>
<keyword evidence="2 4" id="KW-0378">Hydrolase</keyword>
<dbReference type="GO" id="GO:0009002">
    <property type="term" value="F:serine-type D-Ala-D-Ala carboxypeptidase activity"/>
    <property type="evidence" value="ECO:0007669"/>
    <property type="project" value="UniProtKB-EC"/>
</dbReference>
<dbReference type="RefSeq" id="WP_252579064.1">
    <property type="nucleotide sequence ID" value="NZ_CP071527.1"/>
</dbReference>
<protein>
    <submittedName>
        <fullName evidence="4">D-alanyl-D-alanine carboxypeptidase/D-alanyl-D-alanine-endopeptidase</fullName>
        <ecNumber evidence="4">3.4.16.4</ecNumber>
    </submittedName>
</protein>
<accession>A0ABY4Y661</accession>
<dbReference type="Proteomes" id="UP001057474">
    <property type="component" value="Chromosome"/>
</dbReference>
<evidence type="ECO:0000313" key="5">
    <source>
        <dbReference type="Proteomes" id="UP001057474"/>
    </source>
</evidence>
<dbReference type="PANTHER" id="PTHR30023:SF0">
    <property type="entry name" value="PENICILLIN-SENSITIVE CARBOXYPEPTIDASE A"/>
    <property type="match status" value="1"/>
</dbReference>
<dbReference type="PANTHER" id="PTHR30023">
    <property type="entry name" value="D-ALANYL-D-ALANINE CARBOXYPEPTIDASE"/>
    <property type="match status" value="1"/>
</dbReference>
<gene>
    <name evidence="4" type="primary">dacB</name>
    <name evidence="4" type="ORF">J2N86_09030</name>
</gene>
<dbReference type="InterPro" id="IPR000667">
    <property type="entry name" value="Peptidase_S13"/>
</dbReference>
<feature type="chain" id="PRO_5046918869" evidence="3">
    <location>
        <begin position="22"/>
        <end position="481"/>
    </location>
</feature>
<evidence type="ECO:0000313" key="4">
    <source>
        <dbReference type="EMBL" id="USQ12848.1"/>
    </source>
</evidence>
<dbReference type="EMBL" id="CP071527">
    <property type="protein sequence ID" value="USQ12848.1"/>
    <property type="molecule type" value="Genomic_DNA"/>
</dbReference>
<reference evidence="4" key="1">
    <citation type="submission" date="2021-03" db="EMBL/GenBank/DDBJ databases">
        <title>Legionella lytica PCM 2298.</title>
        <authorList>
            <person name="Koper P."/>
        </authorList>
    </citation>
    <scope>NUCLEOTIDE SEQUENCE</scope>
    <source>
        <strain evidence="4">PCM 2298</strain>
    </source>
</reference>
<dbReference type="Pfam" id="PF02113">
    <property type="entry name" value="Peptidase_S13"/>
    <property type="match status" value="1"/>
</dbReference>
<proteinExistence type="inferred from homology"/>
<dbReference type="Gene3D" id="3.40.710.10">
    <property type="entry name" value="DD-peptidase/beta-lactamase superfamily"/>
    <property type="match status" value="2"/>
</dbReference>
<keyword evidence="4" id="KW-0121">Carboxypeptidase</keyword>
<dbReference type="InterPro" id="IPR012338">
    <property type="entry name" value="Beta-lactam/transpept-like"/>
</dbReference>
<comment type="similarity">
    <text evidence="1">Belongs to the peptidase S13 family.</text>
</comment>
<evidence type="ECO:0000256" key="3">
    <source>
        <dbReference type="SAM" id="SignalP"/>
    </source>
</evidence>
<dbReference type="SUPFAM" id="SSF56601">
    <property type="entry name" value="beta-lactamase/transpeptidase-like"/>
    <property type="match status" value="1"/>
</dbReference>
<name>A0ABY4Y661_9GAMM</name>
<dbReference type="NCBIfam" id="TIGR00666">
    <property type="entry name" value="PBP4"/>
    <property type="match status" value="1"/>
</dbReference>
<feature type="signal peptide" evidence="3">
    <location>
        <begin position="1"/>
        <end position="21"/>
    </location>
</feature>
<dbReference type="PRINTS" id="PR00922">
    <property type="entry name" value="DADACBPTASE3"/>
</dbReference>
<dbReference type="EC" id="3.4.16.4" evidence="4"/>
<organism evidence="4 5">
    <name type="scientific">Legionella lytica</name>
    <dbReference type="NCBI Taxonomy" id="96232"/>
    <lineage>
        <taxon>Bacteria</taxon>
        <taxon>Pseudomonadati</taxon>
        <taxon>Pseudomonadota</taxon>
        <taxon>Gammaproteobacteria</taxon>
        <taxon>Legionellales</taxon>
        <taxon>Legionellaceae</taxon>
        <taxon>Legionella</taxon>
    </lineage>
</organism>
<keyword evidence="4" id="KW-0645">Protease</keyword>
<sequence>MRYFNYTWISALALFNQTLFAQPLTAKIDEIIDQQLPRATVGVLIKDAQTGELIYSRNANKLLSPASSTKLFTAAAALYYLKPDFRFSTTLAQKGQNYYLTFTGSPSLTADNLAALVANLKKNNTKVIQGNIVIDDSQYPAPYYLSGDSYDDLGWGYTAPDTAVVLNENAERYELTSAPTLGGAVRIKPKVSSKPNAKPAIKALTLINEVVTVSKEEEKNHCSLHVEIKDNNTLRLYGCMVQDKNPKLLEFAIPDPVLFAKQVIQTTLKKEGIVLKGKIITGTTPTDARVIESYQSGNLAKLLKHMLQKSDNLYANNISRKLGYLVTGKGTHKEAMFAMKKIISEHTHLDMKQMELADGEGTRYNLIAAEQFVDLLTQLYQDKSLQSALLNALPQAGVSGTLQGRMKDSILNKKVFAKTGSMHDLSSLSGFIINPNAKSFVFSIISNGVGKSNAKAKALEEKILLTVDKYYLEHSSREVTQ</sequence>
<evidence type="ECO:0000256" key="1">
    <source>
        <dbReference type="ARBA" id="ARBA00006096"/>
    </source>
</evidence>